<evidence type="ECO:0000313" key="3">
    <source>
        <dbReference type="EMBL" id="JAI50090.1"/>
    </source>
</evidence>
<evidence type="ECO:0000256" key="1">
    <source>
        <dbReference type="SAM" id="Coils"/>
    </source>
</evidence>
<protein>
    <submittedName>
        <fullName evidence="3">Uncharacterized protein</fullName>
    </submittedName>
</protein>
<dbReference type="AlphaFoldDB" id="A0A0K8WGT8"/>
<keyword evidence="1" id="KW-0175">Coiled coil</keyword>
<gene>
    <name evidence="3" type="ORF">c0_g1_i1</name>
</gene>
<feature type="compositionally biased region" description="Basic residues" evidence="2">
    <location>
        <begin position="325"/>
        <end position="342"/>
    </location>
</feature>
<reference evidence="3" key="1">
    <citation type="submission" date="2015-06" db="EMBL/GenBank/DDBJ databases">
        <authorList>
            <person name="Hoefler B.C."/>
            <person name="Straight P.D."/>
        </authorList>
    </citation>
    <scope>NUCLEOTIDE SEQUENCE</scope>
</reference>
<evidence type="ECO:0000256" key="2">
    <source>
        <dbReference type="SAM" id="MobiDB-lite"/>
    </source>
</evidence>
<organism evidence="3">
    <name type="scientific">Bactrocera latifrons</name>
    <name type="common">Malaysian fruit fly</name>
    <name type="synonym">Chaetodacus latifrons</name>
    <dbReference type="NCBI Taxonomy" id="174628"/>
    <lineage>
        <taxon>Eukaryota</taxon>
        <taxon>Metazoa</taxon>
        <taxon>Ecdysozoa</taxon>
        <taxon>Arthropoda</taxon>
        <taxon>Hexapoda</taxon>
        <taxon>Insecta</taxon>
        <taxon>Pterygota</taxon>
        <taxon>Neoptera</taxon>
        <taxon>Endopterygota</taxon>
        <taxon>Diptera</taxon>
        <taxon>Brachycera</taxon>
        <taxon>Muscomorpha</taxon>
        <taxon>Tephritoidea</taxon>
        <taxon>Tephritidae</taxon>
        <taxon>Bactrocera</taxon>
        <taxon>Bactrocera</taxon>
    </lineage>
</organism>
<feature type="compositionally biased region" description="Polar residues" evidence="2">
    <location>
        <begin position="312"/>
        <end position="321"/>
    </location>
</feature>
<dbReference type="EMBL" id="GDHF01002224">
    <property type="protein sequence ID" value="JAI50090.1"/>
    <property type="molecule type" value="Transcribed_RNA"/>
</dbReference>
<name>A0A0K8WGT8_BACLA</name>
<feature type="coiled-coil region" evidence="1">
    <location>
        <begin position="72"/>
        <end position="134"/>
    </location>
</feature>
<accession>A0A0K8WGT8</accession>
<feature type="region of interest" description="Disordered" evidence="2">
    <location>
        <begin position="295"/>
        <end position="362"/>
    </location>
</feature>
<proteinExistence type="predicted"/>
<sequence length="362" mass="42370">MRYQPWKQSLHLRTLRTPNKFNKFCGVNSTFARFYKATKQQSLETRIRQLEKSKAYASTNRITKRRKEGQYKKEKINALIELSRQYDALRAEQKHLERQIKNRTTVLMKAVYRHKQSTKKLGELERTLATYSEQLKPAVSNNVLRAAVEHSLNGEITQVNHNKLQILRRMGGSEPNTDIYSELMPDIVQKYSAMRKYARRWMQKANIKRRHTTGMDIATIIKKQRMSWEPTARLLRETYAMQNIVPTMTNEQYEREISLKSHSATSVFHDVSNNRNEQKITDSLKSVLPPLEAVVASEESSKLTKRRKILKSKQSATSDLNESAKRRRTGKRRSRARRRSSRKSQQSVTSDGLKKSTKKEKR</sequence>